<dbReference type="RefSeq" id="WP_379663306.1">
    <property type="nucleotide sequence ID" value="NZ_JBHUDG010000020.1"/>
</dbReference>
<dbReference type="EMBL" id="JBHUDG010000020">
    <property type="protein sequence ID" value="MFD1630935.1"/>
    <property type="molecule type" value="Genomic_DNA"/>
</dbReference>
<keyword evidence="2" id="KW-1185">Reference proteome</keyword>
<dbReference type="GO" id="GO:0016787">
    <property type="term" value="F:hydrolase activity"/>
    <property type="evidence" value="ECO:0007669"/>
    <property type="project" value="UniProtKB-KW"/>
</dbReference>
<keyword evidence="1" id="KW-0378">Hydrolase</keyword>
<dbReference type="InterPro" id="IPR001130">
    <property type="entry name" value="TatD-like"/>
</dbReference>
<gene>
    <name evidence="1" type="ORF">ACFSAH_13680</name>
</gene>
<dbReference type="Proteomes" id="UP001597118">
    <property type="component" value="Unassembled WGS sequence"/>
</dbReference>
<name>A0ABW4IFH2_9SPHI</name>
<accession>A0ABW4IFH2</accession>
<evidence type="ECO:0000313" key="1">
    <source>
        <dbReference type="EMBL" id="MFD1630935.1"/>
    </source>
</evidence>
<reference evidence="2" key="1">
    <citation type="journal article" date="2019" name="Int. J. Syst. Evol. Microbiol.">
        <title>The Global Catalogue of Microorganisms (GCM) 10K type strain sequencing project: providing services to taxonomists for standard genome sequencing and annotation.</title>
        <authorList>
            <consortium name="The Broad Institute Genomics Platform"/>
            <consortium name="The Broad Institute Genome Sequencing Center for Infectious Disease"/>
            <person name="Wu L."/>
            <person name="Ma J."/>
        </authorList>
    </citation>
    <scope>NUCLEOTIDE SEQUENCE [LARGE SCALE GENOMIC DNA]</scope>
    <source>
        <strain evidence="2">CCUG 53762</strain>
    </source>
</reference>
<sequence>MIFPTEKHFINIHTHRKPHSADEWVLRNAFHKLTPEQITKLSYPVSVGIHPWYVHEKFEEVISHIESVLSVDNVLAIGEIGLDRAVNVGLELQKIVFELQLQLAVQYKKPVIIHTVKSNPDLIFYIKKYKIPFILHQYRGNEVQTLQFLKFDNVYFSFGKDLVSHQKILNSFSQIPLNRIFLETDTSRLPIENIYTFFADFKKMKLLDLQLLMYQNLKNVFQF</sequence>
<organism evidence="1 2">
    <name type="scientific">Pseudopedobacter beijingensis</name>
    <dbReference type="NCBI Taxonomy" id="1207056"/>
    <lineage>
        <taxon>Bacteria</taxon>
        <taxon>Pseudomonadati</taxon>
        <taxon>Bacteroidota</taxon>
        <taxon>Sphingobacteriia</taxon>
        <taxon>Sphingobacteriales</taxon>
        <taxon>Sphingobacteriaceae</taxon>
        <taxon>Pseudopedobacter</taxon>
    </lineage>
</organism>
<proteinExistence type="predicted"/>
<dbReference type="InterPro" id="IPR032466">
    <property type="entry name" value="Metal_Hydrolase"/>
</dbReference>
<comment type="caution">
    <text evidence="1">The sequence shown here is derived from an EMBL/GenBank/DDBJ whole genome shotgun (WGS) entry which is preliminary data.</text>
</comment>
<dbReference type="Gene3D" id="3.20.20.140">
    <property type="entry name" value="Metal-dependent hydrolases"/>
    <property type="match status" value="1"/>
</dbReference>
<protein>
    <submittedName>
        <fullName evidence="1">TatD family hydrolase</fullName>
    </submittedName>
</protein>
<dbReference type="Pfam" id="PF01026">
    <property type="entry name" value="TatD_DNase"/>
    <property type="match status" value="1"/>
</dbReference>
<dbReference type="PANTHER" id="PTHR47176:SF1">
    <property type="entry name" value="OS04G0577500 PROTEIN"/>
    <property type="match status" value="1"/>
</dbReference>
<dbReference type="PANTHER" id="PTHR47176">
    <property type="entry name" value="OSJNBA0020J04.13 PROTEIN"/>
    <property type="match status" value="1"/>
</dbReference>
<dbReference type="SUPFAM" id="SSF51556">
    <property type="entry name" value="Metallo-dependent hydrolases"/>
    <property type="match status" value="1"/>
</dbReference>
<evidence type="ECO:0000313" key="2">
    <source>
        <dbReference type="Proteomes" id="UP001597118"/>
    </source>
</evidence>